<dbReference type="RefSeq" id="WP_204701662.1">
    <property type="nucleotide sequence ID" value="NZ_JAFBDQ010000007.1"/>
</dbReference>
<keyword evidence="1" id="KW-0472">Membrane</keyword>
<accession>A0A939BML6</accession>
<keyword evidence="1" id="KW-0812">Transmembrane</keyword>
<dbReference type="Pfam" id="PF05137">
    <property type="entry name" value="PilN"/>
    <property type="match status" value="1"/>
</dbReference>
<proteinExistence type="predicted"/>
<comment type="caution">
    <text evidence="2">The sequence shown here is derived from an EMBL/GenBank/DDBJ whole genome shotgun (WGS) entry which is preliminary data.</text>
</comment>
<evidence type="ECO:0000256" key="1">
    <source>
        <dbReference type="SAM" id="Phobius"/>
    </source>
</evidence>
<protein>
    <submittedName>
        <fullName evidence="2">Tfp pilus assembly protein PilN</fullName>
    </submittedName>
</protein>
<evidence type="ECO:0000313" key="2">
    <source>
        <dbReference type="EMBL" id="MBM7556895.1"/>
    </source>
</evidence>
<sequence>MIDLIPKKYYEERSVKLDKLGLVIAALIIIVLISLAGVNYLRLMVKQNALAKKVQIAREQLQQVRNKTTEVLKLKQDSKKIKSQLEEKQAVMGSRVNWGLVLEDLREILPETSWLVQYQINENNEFKLSGYALEQNDLEVVINRLKKSKYFSDIYVELTNQTQFSQSGYPTRVVLQYQLSGQVVVKGGE</sequence>
<gene>
    <name evidence="2" type="ORF">JOC47_001746</name>
</gene>
<dbReference type="Proteomes" id="UP000774000">
    <property type="component" value="Unassembled WGS sequence"/>
</dbReference>
<dbReference type="InterPro" id="IPR007813">
    <property type="entry name" value="PilN"/>
</dbReference>
<organism evidence="2 3">
    <name type="scientific">Halanaerobacter jeridensis</name>
    <dbReference type="NCBI Taxonomy" id="706427"/>
    <lineage>
        <taxon>Bacteria</taxon>
        <taxon>Bacillati</taxon>
        <taxon>Bacillota</taxon>
        <taxon>Clostridia</taxon>
        <taxon>Halanaerobiales</taxon>
        <taxon>Halobacteroidaceae</taxon>
        <taxon>Halanaerobacter</taxon>
    </lineage>
</organism>
<keyword evidence="3" id="KW-1185">Reference proteome</keyword>
<dbReference type="PANTHER" id="PTHR40278">
    <property type="entry name" value="DNA UTILIZATION PROTEIN HOFN"/>
    <property type="match status" value="1"/>
</dbReference>
<reference evidence="2" key="1">
    <citation type="submission" date="2021-01" db="EMBL/GenBank/DDBJ databases">
        <title>Genomic Encyclopedia of Type Strains, Phase IV (KMG-IV): sequencing the most valuable type-strain genomes for metagenomic binning, comparative biology and taxonomic classification.</title>
        <authorList>
            <person name="Goeker M."/>
        </authorList>
    </citation>
    <scope>NUCLEOTIDE SEQUENCE</scope>
    <source>
        <strain evidence="2">DSM 23230</strain>
    </source>
</reference>
<dbReference type="InterPro" id="IPR052534">
    <property type="entry name" value="Extracell_DNA_Util/SecSys_Comp"/>
</dbReference>
<dbReference type="AlphaFoldDB" id="A0A939BML6"/>
<dbReference type="EMBL" id="JAFBDQ010000007">
    <property type="protein sequence ID" value="MBM7556895.1"/>
    <property type="molecule type" value="Genomic_DNA"/>
</dbReference>
<evidence type="ECO:0000313" key="3">
    <source>
        <dbReference type="Proteomes" id="UP000774000"/>
    </source>
</evidence>
<name>A0A939BML6_9FIRM</name>
<keyword evidence="1" id="KW-1133">Transmembrane helix</keyword>
<dbReference type="PANTHER" id="PTHR40278:SF1">
    <property type="entry name" value="DNA UTILIZATION PROTEIN HOFN"/>
    <property type="match status" value="1"/>
</dbReference>
<feature type="transmembrane region" description="Helical" evidence="1">
    <location>
        <begin position="20"/>
        <end position="43"/>
    </location>
</feature>